<protein>
    <submittedName>
        <fullName evidence="2">Uncharacterized protein</fullName>
    </submittedName>
</protein>
<proteinExistence type="predicted"/>
<organism evidence="2 3">
    <name type="scientific">Morchella conica CCBAS932</name>
    <dbReference type="NCBI Taxonomy" id="1392247"/>
    <lineage>
        <taxon>Eukaryota</taxon>
        <taxon>Fungi</taxon>
        <taxon>Dikarya</taxon>
        <taxon>Ascomycota</taxon>
        <taxon>Pezizomycotina</taxon>
        <taxon>Pezizomycetes</taxon>
        <taxon>Pezizales</taxon>
        <taxon>Morchellaceae</taxon>
        <taxon>Morchella</taxon>
    </lineage>
</organism>
<feature type="compositionally biased region" description="Low complexity" evidence="1">
    <location>
        <begin position="37"/>
        <end position="53"/>
    </location>
</feature>
<dbReference type="EMBL" id="ML119145">
    <property type="protein sequence ID" value="RPB10201.1"/>
    <property type="molecule type" value="Genomic_DNA"/>
</dbReference>
<name>A0A3N4KPB4_9PEZI</name>
<dbReference type="AlphaFoldDB" id="A0A3N4KPB4"/>
<evidence type="ECO:0000313" key="3">
    <source>
        <dbReference type="Proteomes" id="UP000277580"/>
    </source>
</evidence>
<feature type="region of interest" description="Disordered" evidence="1">
    <location>
        <begin position="1"/>
        <end position="60"/>
    </location>
</feature>
<gene>
    <name evidence="2" type="ORF">P167DRAFT_537893</name>
</gene>
<keyword evidence="3" id="KW-1185">Reference proteome</keyword>
<accession>A0A3N4KPB4</accession>
<evidence type="ECO:0000313" key="2">
    <source>
        <dbReference type="EMBL" id="RPB10201.1"/>
    </source>
</evidence>
<dbReference type="OrthoDB" id="5412732at2759"/>
<sequence>MLPARAPLTRAASSSSATSHQSGTIKEHWNDLPSHMVTPPSRSLTSTPLSVPPGNEEDDEEEFPALLEALFVSTPTTLPERERKLLHEKVVKSLSTITALQKREVAQIIKRLVIERSLGKKEAKEAVVAFIMRERGVVGWAGGVRRGVESVILDTEA</sequence>
<dbReference type="InParanoid" id="A0A3N4KPB4"/>
<reference evidence="2 3" key="1">
    <citation type="journal article" date="2018" name="Nat. Ecol. Evol.">
        <title>Pezizomycetes genomes reveal the molecular basis of ectomycorrhizal truffle lifestyle.</title>
        <authorList>
            <person name="Murat C."/>
            <person name="Payen T."/>
            <person name="Noel B."/>
            <person name="Kuo A."/>
            <person name="Morin E."/>
            <person name="Chen J."/>
            <person name="Kohler A."/>
            <person name="Krizsan K."/>
            <person name="Balestrini R."/>
            <person name="Da Silva C."/>
            <person name="Montanini B."/>
            <person name="Hainaut M."/>
            <person name="Levati E."/>
            <person name="Barry K.W."/>
            <person name="Belfiori B."/>
            <person name="Cichocki N."/>
            <person name="Clum A."/>
            <person name="Dockter R.B."/>
            <person name="Fauchery L."/>
            <person name="Guy J."/>
            <person name="Iotti M."/>
            <person name="Le Tacon F."/>
            <person name="Lindquist E.A."/>
            <person name="Lipzen A."/>
            <person name="Malagnac F."/>
            <person name="Mello A."/>
            <person name="Molinier V."/>
            <person name="Miyauchi S."/>
            <person name="Poulain J."/>
            <person name="Riccioni C."/>
            <person name="Rubini A."/>
            <person name="Sitrit Y."/>
            <person name="Splivallo R."/>
            <person name="Traeger S."/>
            <person name="Wang M."/>
            <person name="Zifcakova L."/>
            <person name="Wipf D."/>
            <person name="Zambonelli A."/>
            <person name="Paolocci F."/>
            <person name="Nowrousian M."/>
            <person name="Ottonello S."/>
            <person name="Baldrian P."/>
            <person name="Spatafora J.W."/>
            <person name="Henrissat B."/>
            <person name="Nagy L.G."/>
            <person name="Aury J.M."/>
            <person name="Wincker P."/>
            <person name="Grigoriev I.V."/>
            <person name="Bonfante P."/>
            <person name="Martin F.M."/>
        </authorList>
    </citation>
    <scope>NUCLEOTIDE SEQUENCE [LARGE SCALE GENOMIC DNA]</scope>
    <source>
        <strain evidence="2 3">CCBAS932</strain>
    </source>
</reference>
<feature type="compositionally biased region" description="Low complexity" evidence="1">
    <location>
        <begin position="1"/>
        <end position="19"/>
    </location>
</feature>
<dbReference type="Proteomes" id="UP000277580">
    <property type="component" value="Unassembled WGS sequence"/>
</dbReference>
<evidence type="ECO:0000256" key="1">
    <source>
        <dbReference type="SAM" id="MobiDB-lite"/>
    </source>
</evidence>